<proteinExistence type="predicted"/>
<feature type="transmembrane region" description="Helical" evidence="1">
    <location>
        <begin position="69"/>
        <end position="92"/>
    </location>
</feature>
<feature type="transmembrane region" description="Helical" evidence="1">
    <location>
        <begin position="12"/>
        <end position="30"/>
    </location>
</feature>
<name>A0A1W0E4V3_9MICR</name>
<feature type="transmembrane region" description="Helical" evidence="1">
    <location>
        <begin position="36"/>
        <end position="57"/>
    </location>
</feature>
<keyword evidence="3" id="KW-1185">Reference proteome</keyword>
<accession>A0A1W0E4V3</accession>
<keyword evidence="1" id="KW-1133">Transmembrane helix</keyword>
<feature type="transmembrane region" description="Helical" evidence="1">
    <location>
        <begin position="128"/>
        <end position="150"/>
    </location>
</feature>
<keyword evidence="1" id="KW-0812">Transmembrane</keyword>
<sequence length="196" mass="22915">MIPSKIISIEFVIFLLFANYSVLSPFILHINSDNGIFMLLIFIFAINFIALMLTRYLKNKKQINNHINFGFFYICIANTFFLLVLLVFKHVFTYKNRLIVNSKLFIKNLNITEIYFRHLVQTISSAVFLSKTEAICLSTALVLIVAIAYLNPFEAYISAYTLYFCLSSIILLYLCTKIYRRREFLSFFTTNEPIDL</sequence>
<evidence type="ECO:0000313" key="2">
    <source>
        <dbReference type="EMBL" id="OQS54229.1"/>
    </source>
</evidence>
<dbReference type="AlphaFoldDB" id="A0A1W0E4V3"/>
<gene>
    <name evidence="2" type="ORF">EHP00_901</name>
</gene>
<feature type="transmembrane region" description="Helical" evidence="1">
    <location>
        <begin position="156"/>
        <end position="175"/>
    </location>
</feature>
<reference evidence="2 3" key="1">
    <citation type="journal article" date="2017" name="Environ. Microbiol.">
        <title>Decay of the glycolytic pathway and adaptation to intranuclear parasitism within Enterocytozoonidae microsporidia.</title>
        <authorList>
            <person name="Wiredu Boakye D."/>
            <person name="Jaroenlak P."/>
            <person name="Prachumwat A."/>
            <person name="Williams T.A."/>
            <person name="Bateman K.S."/>
            <person name="Itsathitphaisarn O."/>
            <person name="Sritunyalucksana K."/>
            <person name="Paszkiewicz K.H."/>
            <person name="Moore K.A."/>
            <person name="Stentiford G.D."/>
            <person name="Williams B.A."/>
        </authorList>
    </citation>
    <scope>NUCLEOTIDE SEQUENCE [LARGE SCALE GENOMIC DNA]</scope>
    <source>
        <strain evidence="2 3">TH1</strain>
    </source>
</reference>
<dbReference type="EMBL" id="MNPJ01000021">
    <property type="protein sequence ID" value="OQS54229.1"/>
    <property type="molecule type" value="Genomic_DNA"/>
</dbReference>
<comment type="caution">
    <text evidence="2">The sequence shown here is derived from an EMBL/GenBank/DDBJ whole genome shotgun (WGS) entry which is preliminary data.</text>
</comment>
<organism evidence="2 3">
    <name type="scientific">Ecytonucleospora hepatopenaei</name>
    <dbReference type="NCBI Taxonomy" id="646526"/>
    <lineage>
        <taxon>Eukaryota</taxon>
        <taxon>Fungi</taxon>
        <taxon>Fungi incertae sedis</taxon>
        <taxon>Microsporidia</taxon>
        <taxon>Enterocytozoonidae</taxon>
        <taxon>Ecytonucleospora</taxon>
    </lineage>
</organism>
<evidence type="ECO:0000313" key="3">
    <source>
        <dbReference type="Proteomes" id="UP000192758"/>
    </source>
</evidence>
<protein>
    <submittedName>
        <fullName evidence="2">Uncharacterized protein</fullName>
    </submittedName>
</protein>
<dbReference type="VEuPathDB" id="MicrosporidiaDB:EHP00_901"/>
<evidence type="ECO:0000256" key="1">
    <source>
        <dbReference type="SAM" id="Phobius"/>
    </source>
</evidence>
<keyword evidence="1" id="KW-0472">Membrane</keyword>
<dbReference type="Proteomes" id="UP000192758">
    <property type="component" value="Unassembled WGS sequence"/>
</dbReference>